<reference evidence="1 2" key="1">
    <citation type="submission" date="2015-10" db="EMBL/GenBank/DDBJ databases">
        <title>Butyribacter intestini gen. nov., sp. nov., a butyric acid-producing bacterium of the family Lachnospiraceae isolated from the human faeces.</title>
        <authorList>
            <person name="Zou Y."/>
            <person name="Xue W."/>
            <person name="Luo G."/>
            <person name="Lv M."/>
        </authorList>
    </citation>
    <scope>NUCLEOTIDE SEQUENCE [LARGE SCALE GENOMIC DNA]</scope>
    <source>
        <strain evidence="1 2">TF01-11</strain>
    </source>
</reference>
<dbReference type="EMBL" id="LLKB01000005">
    <property type="protein sequence ID" value="KQC85438.1"/>
    <property type="molecule type" value="Genomic_DNA"/>
</dbReference>
<accession>A0AAW3JRZ9</accession>
<dbReference type="Proteomes" id="UP000050833">
    <property type="component" value="Unassembled WGS sequence"/>
</dbReference>
<protein>
    <recommendedName>
        <fullName evidence="3">Phage major tail protein, phi13 family</fullName>
    </recommendedName>
</protein>
<proteinExistence type="predicted"/>
<evidence type="ECO:0008006" key="3">
    <source>
        <dbReference type="Google" id="ProtNLM"/>
    </source>
</evidence>
<comment type="caution">
    <text evidence="1">The sequence shown here is derived from an EMBL/GenBank/DDBJ whole genome shotgun (WGS) entry which is preliminary data.</text>
</comment>
<keyword evidence="2" id="KW-1185">Reference proteome</keyword>
<dbReference type="AlphaFoldDB" id="A0AAW3JRZ9"/>
<evidence type="ECO:0000313" key="2">
    <source>
        <dbReference type="Proteomes" id="UP000050833"/>
    </source>
</evidence>
<dbReference type="NCBIfam" id="TIGR01603">
    <property type="entry name" value="maj_tail_phi13"/>
    <property type="match status" value="1"/>
</dbReference>
<name>A0AAW3JRZ9_9FIRM</name>
<gene>
    <name evidence="1" type="ORF">APZ18_12205</name>
</gene>
<sequence length="189" mass="20272">MAQVGLKSFLHGELKDGKYKAPSKLAGAIEFKENLNSNDAKLYADDVLQDSDSSVTGGDITLGIDDDDPVIFGPLLGQKKNSIALSGGESKTVDVYDATSNDEPIAVGFGYISKKNGGKYKVVFYPKVKFAPYSVDAKTKEEKLEYTTPSVVGTIYPDEQTGLYRRTAVVESEADAVAALKALFTPTAE</sequence>
<dbReference type="InterPro" id="IPR006490">
    <property type="entry name" value="Maj_tail_phi13"/>
</dbReference>
<organism evidence="1 2">
    <name type="scientific">Butyribacter intestini</name>
    <dbReference type="NCBI Taxonomy" id="1703332"/>
    <lineage>
        <taxon>Bacteria</taxon>
        <taxon>Bacillati</taxon>
        <taxon>Bacillota</taxon>
        <taxon>Clostridia</taxon>
        <taxon>Lachnospirales</taxon>
        <taxon>Lachnospiraceae</taxon>
        <taxon>Butyribacter</taxon>
    </lineage>
</organism>
<evidence type="ECO:0000313" key="1">
    <source>
        <dbReference type="EMBL" id="KQC85438.1"/>
    </source>
</evidence>
<dbReference type="RefSeq" id="WP_055945313.1">
    <property type="nucleotide sequence ID" value="NZ_DBGBRS010000182.1"/>
</dbReference>